<comment type="caution">
    <text evidence="11">The sequence shown here is derived from an EMBL/GenBank/DDBJ whole genome shotgun (WGS) entry which is preliminary data.</text>
</comment>
<comment type="subcellular location">
    <subcellularLocation>
        <location evidence="2">Chromosome</location>
        <location evidence="2">Centromere</location>
        <location evidence="2">Kinetochore</location>
    </subcellularLocation>
    <subcellularLocation>
        <location evidence="1">Nucleus</location>
    </subcellularLocation>
</comment>
<feature type="compositionally biased region" description="Basic and acidic residues" evidence="10">
    <location>
        <begin position="98"/>
        <end position="115"/>
    </location>
</feature>
<protein>
    <submittedName>
        <fullName evidence="11">Uncharacterized protein</fullName>
    </submittedName>
</protein>
<evidence type="ECO:0000256" key="2">
    <source>
        <dbReference type="ARBA" id="ARBA00004629"/>
    </source>
</evidence>
<dbReference type="OMA" id="MHENIQD"/>
<dbReference type="EMBL" id="JAHRHJ020000007">
    <property type="protein sequence ID" value="KAH9309642.1"/>
    <property type="molecule type" value="Genomic_DNA"/>
</dbReference>
<evidence type="ECO:0000256" key="8">
    <source>
        <dbReference type="ARBA" id="ARBA00023306"/>
    </source>
</evidence>
<keyword evidence="5" id="KW-0498">Mitosis</keyword>
<reference evidence="11 12" key="1">
    <citation type="journal article" date="2021" name="Nat. Plants">
        <title>The Taxus genome provides insights into paclitaxel biosynthesis.</title>
        <authorList>
            <person name="Xiong X."/>
            <person name="Gou J."/>
            <person name="Liao Q."/>
            <person name="Li Y."/>
            <person name="Zhou Q."/>
            <person name="Bi G."/>
            <person name="Li C."/>
            <person name="Du R."/>
            <person name="Wang X."/>
            <person name="Sun T."/>
            <person name="Guo L."/>
            <person name="Liang H."/>
            <person name="Lu P."/>
            <person name="Wu Y."/>
            <person name="Zhang Z."/>
            <person name="Ro D.K."/>
            <person name="Shang Y."/>
            <person name="Huang S."/>
            <person name="Yan J."/>
        </authorList>
    </citation>
    <scope>NUCLEOTIDE SEQUENCE [LARGE SCALE GENOMIC DNA]</scope>
    <source>
        <strain evidence="11">Ta-2019</strain>
    </source>
</reference>
<keyword evidence="3" id="KW-0158">Chromosome</keyword>
<keyword evidence="4" id="KW-0132">Cell division</keyword>
<sequence>DFLKFVSSFKHSHQETLYQLYLKIIASMHENIQDEFESICQENQVMAALGTIDQLIENQKLDVLHEEKTSVNDVKQEVAKRKLGEIRYLKNMLEKVQEQNEEDKKRLEILQKSGDDLPNANNTLTK</sequence>
<evidence type="ECO:0000256" key="6">
    <source>
        <dbReference type="ARBA" id="ARBA00022838"/>
    </source>
</evidence>
<evidence type="ECO:0000256" key="1">
    <source>
        <dbReference type="ARBA" id="ARBA00004123"/>
    </source>
</evidence>
<name>A0AA38FSP2_TAXCH</name>
<dbReference type="GO" id="GO:0000444">
    <property type="term" value="C:MIS12/MIND type complex"/>
    <property type="evidence" value="ECO:0007669"/>
    <property type="project" value="InterPro"/>
</dbReference>
<evidence type="ECO:0000256" key="7">
    <source>
        <dbReference type="ARBA" id="ARBA00023242"/>
    </source>
</evidence>
<keyword evidence="8" id="KW-0131">Cell cycle</keyword>
<keyword evidence="7" id="KW-0539">Nucleus</keyword>
<organism evidence="11 12">
    <name type="scientific">Taxus chinensis</name>
    <name type="common">Chinese yew</name>
    <name type="synonym">Taxus wallichiana var. chinensis</name>
    <dbReference type="NCBI Taxonomy" id="29808"/>
    <lineage>
        <taxon>Eukaryota</taxon>
        <taxon>Viridiplantae</taxon>
        <taxon>Streptophyta</taxon>
        <taxon>Embryophyta</taxon>
        <taxon>Tracheophyta</taxon>
        <taxon>Spermatophyta</taxon>
        <taxon>Pinopsida</taxon>
        <taxon>Pinidae</taxon>
        <taxon>Conifers II</taxon>
        <taxon>Cupressales</taxon>
        <taxon>Taxaceae</taxon>
        <taxon>Taxus</taxon>
    </lineage>
</organism>
<dbReference type="PANTHER" id="PTHR15459">
    <property type="entry name" value="POLYAMINE-MODULATED FACTOR 1"/>
    <property type="match status" value="1"/>
</dbReference>
<dbReference type="Proteomes" id="UP000824469">
    <property type="component" value="Unassembled WGS sequence"/>
</dbReference>
<evidence type="ECO:0000256" key="4">
    <source>
        <dbReference type="ARBA" id="ARBA00022618"/>
    </source>
</evidence>
<gene>
    <name evidence="11" type="ORF">KI387_037553</name>
</gene>
<evidence type="ECO:0000313" key="12">
    <source>
        <dbReference type="Proteomes" id="UP000824469"/>
    </source>
</evidence>
<keyword evidence="12" id="KW-1185">Reference proteome</keyword>
<keyword evidence="9" id="KW-0137">Centromere</keyword>
<accession>A0AA38FSP2</accession>
<evidence type="ECO:0000313" key="11">
    <source>
        <dbReference type="EMBL" id="KAH9309642.1"/>
    </source>
</evidence>
<evidence type="ECO:0000256" key="9">
    <source>
        <dbReference type="ARBA" id="ARBA00023328"/>
    </source>
</evidence>
<dbReference type="AlphaFoldDB" id="A0AA38FSP2"/>
<dbReference type="GO" id="GO:0005634">
    <property type="term" value="C:nucleus"/>
    <property type="evidence" value="ECO:0007669"/>
    <property type="project" value="UniProtKB-SubCell"/>
</dbReference>
<dbReference type="GO" id="GO:0007059">
    <property type="term" value="P:chromosome segregation"/>
    <property type="evidence" value="ECO:0007669"/>
    <property type="project" value="TreeGrafter"/>
</dbReference>
<dbReference type="PANTHER" id="PTHR15459:SF3">
    <property type="entry name" value="POLYAMINE-MODULATED FACTOR 1"/>
    <property type="match status" value="1"/>
</dbReference>
<proteinExistence type="predicted"/>
<feature type="region of interest" description="Disordered" evidence="10">
    <location>
        <begin position="98"/>
        <end position="126"/>
    </location>
</feature>
<evidence type="ECO:0000256" key="3">
    <source>
        <dbReference type="ARBA" id="ARBA00022454"/>
    </source>
</evidence>
<feature type="non-terminal residue" evidence="11">
    <location>
        <position position="1"/>
    </location>
</feature>
<feature type="non-terminal residue" evidence="11">
    <location>
        <position position="126"/>
    </location>
</feature>
<keyword evidence="6" id="KW-0995">Kinetochore</keyword>
<dbReference type="InterPro" id="IPR007128">
    <property type="entry name" value="PMF1/Nnf1"/>
</dbReference>
<evidence type="ECO:0000256" key="5">
    <source>
        <dbReference type="ARBA" id="ARBA00022776"/>
    </source>
</evidence>
<dbReference type="GO" id="GO:0051301">
    <property type="term" value="P:cell division"/>
    <property type="evidence" value="ECO:0007669"/>
    <property type="project" value="UniProtKB-KW"/>
</dbReference>
<dbReference type="Pfam" id="PF03980">
    <property type="entry name" value="Nnf1"/>
    <property type="match status" value="1"/>
</dbReference>
<evidence type="ECO:0000256" key="10">
    <source>
        <dbReference type="SAM" id="MobiDB-lite"/>
    </source>
</evidence>